<dbReference type="Proteomes" id="UP000030066">
    <property type="component" value="Chromosome"/>
</dbReference>
<accession>A0A097SSK1</accession>
<dbReference type="EMBL" id="CP007711">
    <property type="protein sequence ID" value="AIV03565.1"/>
    <property type="molecule type" value="Genomic_DNA"/>
</dbReference>
<dbReference type="GO" id="GO:0005840">
    <property type="term" value="C:ribosome"/>
    <property type="evidence" value="ECO:0007669"/>
    <property type="project" value="UniProtKB-KW"/>
</dbReference>
<evidence type="ECO:0000313" key="5">
    <source>
        <dbReference type="EMBL" id="AIV03565.1"/>
    </source>
</evidence>
<dbReference type="InterPro" id="IPR001911">
    <property type="entry name" value="Ribosomal_bS21"/>
</dbReference>
<comment type="similarity">
    <text evidence="1">Belongs to the bacterial ribosomal protein bS21 family.</text>
</comment>
<name>A0A097SSK1_9BACT</name>
<evidence type="ECO:0000256" key="1">
    <source>
        <dbReference type="ARBA" id="ARBA00006640"/>
    </source>
</evidence>
<organism evidence="5 6">
    <name type="scientific">Candidatus Malacoplasma girerdii</name>
    <dbReference type="NCBI Taxonomy" id="1318617"/>
    <lineage>
        <taxon>Bacteria</taxon>
        <taxon>Bacillati</taxon>
        <taxon>Mycoplasmatota</taxon>
        <taxon>Mycoplasmoidales</taxon>
        <taxon>Mycoplasmoidaceae</taxon>
        <taxon>Malacoplasma</taxon>
    </lineage>
</organism>
<dbReference type="NCBIfam" id="TIGR00030">
    <property type="entry name" value="S21p"/>
    <property type="match status" value="1"/>
</dbReference>
<dbReference type="KEGG" id="mgj:MGM1_1810"/>
<proteinExistence type="inferred from homology"/>
<evidence type="ECO:0000256" key="3">
    <source>
        <dbReference type="ARBA" id="ARBA00023274"/>
    </source>
</evidence>
<keyword evidence="3" id="KW-0687">Ribonucleoprotein</keyword>
<dbReference type="AlphaFoldDB" id="A0A097SSK1"/>
<protein>
    <recommendedName>
        <fullName evidence="4">Small ribosomal subunit protein bS21</fullName>
    </recommendedName>
</protein>
<dbReference type="Pfam" id="PF01165">
    <property type="entry name" value="Ribosomal_S21"/>
    <property type="match status" value="1"/>
</dbReference>
<dbReference type="HOGENOM" id="CLU_207223_1_0_14"/>
<gene>
    <name evidence="5" type="primary">rpsU</name>
    <name evidence="5" type="ORF">MGM1_1810</name>
</gene>
<evidence type="ECO:0000256" key="2">
    <source>
        <dbReference type="ARBA" id="ARBA00022980"/>
    </source>
</evidence>
<dbReference type="GO" id="GO:0003735">
    <property type="term" value="F:structural constituent of ribosome"/>
    <property type="evidence" value="ECO:0007669"/>
    <property type="project" value="InterPro"/>
</dbReference>
<sequence length="60" mass="6935">MAKVIVKNADLNEAMKKFGRIMAETRKIARGHEYYLRPGLKAKEKAKAAARFKVRKFVKK</sequence>
<evidence type="ECO:0000256" key="4">
    <source>
        <dbReference type="ARBA" id="ARBA00035135"/>
    </source>
</evidence>
<dbReference type="GO" id="GO:0006412">
    <property type="term" value="P:translation"/>
    <property type="evidence" value="ECO:0007669"/>
    <property type="project" value="InterPro"/>
</dbReference>
<dbReference type="GO" id="GO:1990904">
    <property type="term" value="C:ribonucleoprotein complex"/>
    <property type="evidence" value="ECO:0007669"/>
    <property type="project" value="UniProtKB-KW"/>
</dbReference>
<reference evidence="5 6" key="1">
    <citation type="journal article" date="2014" name="PLoS ONE">
        <title>An emerging Mycoplasma associated with trichomoniasis, vaginal infection and disease.</title>
        <authorList>
            <consortium name="Vaginal Microbiome Consortium"/>
            <person name="Fettweis J.M."/>
            <person name="Serrano M.G."/>
            <person name="Huang B."/>
            <person name="Brooks J.P."/>
            <person name="Glascock A.L."/>
            <person name="Sheth N.U."/>
            <person name="Strauss J.F.III."/>
            <person name="Jefferson K.K."/>
            <person name="Buck G.A."/>
        </authorList>
    </citation>
    <scope>NUCLEOTIDE SEQUENCE [LARGE SCALE GENOMIC DNA]</scope>
    <source>
        <strain evidence="5 6">VCU_M1</strain>
    </source>
</reference>
<keyword evidence="6" id="KW-1185">Reference proteome</keyword>
<keyword evidence="2 5" id="KW-0689">Ribosomal protein</keyword>
<dbReference type="STRING" id="1318617.MGM1_1810"/>
<evidence type="ECO:0000313" key="6">
    <source>
        <dbReference type="Proteomes" id="UP000030066"/>
    </source>
</evidence>